<dbReference type="EMBL" id="AP011725">
    <property type="protein sequence ID" value="BAL55668.1"/>
    <property type="molecule type" value="Genomic_DNA"/>
</dbReference>
<dbReference type="PANTHER" id="PTHR34857:SF2">
    <property type="entry name" value="SLL0384 PROTEIN"/>
    <property type="match status" value="1"/>
</dbReference>
<evidence type="ECO:0000256" key="5">
    <source>
        <dbReference type="ARBA" id="ARBA00023136"/>
    </source>
</evidence>
<dbReference type="InterPro" id="IPR003339">
    <property type="entry name" value="ABC/ECF_trnsptr_transmembrane"/>
</dbReference>
<dbReference type="InterPro" id="IPR051611">
    <property type="entry name" value="ECF_transporter_component"/>
</dbReference>
<evidence type="ECO:0000256" key="3">
    <source>
        <dbReference type="ARBA" id="ARBA00022692"/>
    </source>
</evidence>
<feature type="transmembrane region" description="Helical" evidence="6">
    <location>
        <begin position="95"/>
        <end position="118"/>
    </location>
</feature>
<gene>
    <name evidence="7" type="ORF">HGMM_F30B08C20</name>
</gene>
<evidence type="ECO:0000256" key="6">
    <source>
        <dbReference type="SAM" id="Phobius"/>
    </source>
</evidence>
<accession>H5SHN2</accession>
<evidence type="ECO:0000256" key="1">
    <source>
        <dbReference type="ARBA" id="ARBA00004651"/>
    </source>
</evidence>
<dbReference type="GO" id="GO:0043190">
    <property type="term" value="C:ATP-binding cassette (ABC) transporter complex"/>
    <property type="evidence" value="ECO:0007669"/>
    <property type="project" value="InterPro"/>
</dbReference>
<feature type="transmembrane region" description="Helical" evidence="6">
    <location>
        <begin position="171"/>
        <end position="191"/>
    </location>
</feature>
<evidence type="ECO:0000256" key="4">
    <source>
        <dbReference type="ARBA" id="ARBA00022989"/>
    </source>
</evidence>
<feature type="transmembrane region" description="Helical" evidence="6">
    <location>
        <begin position="37"/>
        <end position="55"/>
    </location>
</feature>
<keyword evidence="3 6" id="KW-0812">Transmembrane</keyword>
<keyword evidence="5 6" id="KW-0472">Membrane</keyword>
<keyword evidence="4 6" id="KW-1133">Transmembrane helix</keyword>
<keyword evidence="2" id="KW-1003">Cell membrane</keyword>
<evidence type="ECO:0000256" key="2">
    <source>
        <dbReference type="ARBA" id="ARBA00022475"/>
    </source>
</evidence>
<dbReference type="InterPro" id="IPR012809">
    <property type="entry name" value="ECF_CbiQ"/>
</dbReference>
<dbReference type="Pfam" id="PF02361">
    <property type="entry name" value="CbiQ"/>
    <property type="match status" value="1"/>
</dbReference>
<sequence length="283" mass="32026">MRLSIFRDGATLMHIHYLDPYQPRQSVVHRLDGRVKVVLTLAWIASLSLMPFPSLTQAEIMRVGLKYALVWLILTLLAGFARLGIFYLLKRSFLALPFVLAAVPLLFARPSLYAAPIWHLGPLTVYPDGLLRFLFLSLKSWLAVQIAILMVTTTPFPELLQAMRAIGLPRLFVAMFSLTWRYLFVLADEALRLMRARAARSGVDSNRAPLSRVRRIMWEAQVTGGMAASLFLRSLERADRIHFAMLARGYDGEVRALPLPRLALSQQAFLFSALSFFILLVLI</sequence>
<reference evidence="7" key="2">
    <citation type="journal article" date="2012" name="PLoS ONE">
        <title>A Deeply Branching Thermophilic Bacterium with an Ancient Acetyl-CoA Pathway Dominates a Subsurface Ecosystem.</title>
        <authorList>
            <person name="Takami H."/>
            <person name="Noguchi H."/>
            <person name="Takaki Y."/>
            <person name="Uchiyama I."/>
            <person name="Toyoda A."/>
            <person name="Nishi S."/>
            <person name="Chee G.-J."/>
            <person name="Arai W."/>
            <person name="Nunoura T."/>
            <person name="Itoh T."/>
            <person name="Hattori M."/>
            <person name="Takai K."/>
        </authorList>
    </citation>
    <scope>NUCLEOTIDE SEQUENCE</scope>
</reference>
<feature type="transmembrane region" description="Helical" evidence="6">
    <location>
        <begin position="67"/>
        <end position="89"/>
    </location>
</feature>
<feature type="transmembrane region" description="Helical" evidence="6">
    <location>
        <begin position="130"/>
        <end position="151"/>
    </location>
</feature>
<feature type="transmembrane region" description="Helical" evidence="6">
    <location>
        <begin position="264"/>
        <end position="282"/>
    </location>
</feature>
<protein>
    <submittedName>
        <fullName evidence="7">Cobalt/nickel transport system permease protein</fullName>
    </submittedName>
</protein>
<evidence type="ECO:0000313" key="7">
    <source>
        <dbReference type="EMBL" id="BAL55668.1"/>
    </source>
</evidence>
<name>H5SHN2_9CHLR</name>
<comment type="subcellular location">
    <subcellularLocation>
        <location evidence="1">Cell membrane</location>
        <topology evidence="1">Multi-pass membrane protein</topology>
    </subcellularLocation>
</comment>
<dbReference type="AlphaFoldDB" id="H5SHN2"/>
<dbReference type="PANTHER" id="PTHR34857">
    <property type="entry name" value="SLL0384 PROTEIN"/>
    <property type="match status" value="1"/>
</dbReference>
<proteinExistence type="predicted"/>
<dbReference type="GO" id="GO:0006824">
    <property type="term" value="P:cobalt ion transport"/>
    <property type="evidence" value="ECO:0007669"/>
    <property type="project" value="InterPro"/>
</dbReference>
<dbReference type="NCBIfam" id="TIGR02454">
    <property type="entry name" value="ECF_T_CbiQ"/>
    <property type="match status" value="1"/>
</dbReference>
<dbReference type="CDD" id="cd16914">
    <property type="entry name" value="EcfT"/>
    <property type="match status" value="1"/>
</dbReference>
<organism evidence="7">
    <name type="scientific">uncultured Chloroflexota bacterium</name>
    <dbReference type="NCBI Taxonomy" id="166587"/>
    <lineage>
        <taxon>Bacteria</taxon>
        <taxon>Bacillati</taxon>
        <taxon>Chloroflexota</taxon>
        <taxon>environmental samples</taxon>
    </lineage>
</organism>
<reference evidence="7" key="1">
    <citation type="journal article" date="2005" name="Environ. Microbiol.">
        <title>Genetic and functional properties of uncultivated thermophilic crenarchaeotes from a subsurface gold mine as revealed by analysis of genome fragments.</title>
        <authorList>
            <person name="Nunoura T."/>
            <person name="Hirayama H."/>
            <person name="Takami H."/>
            <person name="Oida H."/>
            <person name="Nishi S."/>
            <person name="Shimamura S."/>
            <person name="Suzuki Y."/>
            <person name="Inagaki F."/>
            <person name="Takai K."/>
            <person name="Nealson K.H."/>
            <person name="Horikoshi K."/>
        </authorList>
    </citation>
    <scope>NUCLEOTIDE SEQUENCE</scope>
</reference>